<evidence type="ECO:0000313" key="2">
    <source>
        <dbReference type="Proteomes" id="UP000092460"/>
    </source>
</evidence>
<dbReference type="Proteomes" id="UP000092460">
    <property type="component" value="Unassembled WGS sequence"/>
</dbReference>
<dbReference type="VEuPathDB" id="VectorBase:GPPI023336"/>
<dbReference type="EnsemblMetazoa" id="GPPI023336-RA">
    <property type="protein sequence ID" value="GPPI023336-PA"/>
    <property type="gene ID" value="GPPI023336"/>
</dbReference>
<dbReference type="AlphaFoldDB" id="A0A1B0B9T4"/>
<sequence length="104" mass="11656">MSNWSAHRKNGSESELDAELELEMDIHKVSKEYSDSGRFSQDLWSPSAPRSASTDLEELICEPTVRPRGLLAAISSSRQRGELHVNLCLFENFSALISSKVFVE</sequence>
<evidence type="ECO:0000313" key="1">
    <source>
        <dbReference type="EnsemblMetazoa" id="GPPI023336-PA"/>
    </source>
</evidence>
<reference evidence="2" key="1">
    <citation type="submission" date="2015-01" db="EMBL/GenBank/DDBJ databases">
        <authorList>
            <person name="Aksoy S."/>
            <person name="Warren W."/>
            <person name="Wilson R.K."/>
        </authorList>
    </citation>
    <scope>NUCLEOTIDE SEQUENCE [LARGE SCALE GENOMIC DNA]</scope>
    <source>
        <strain evidence="2">IAEA</strain>
    </source>
</reference>
<dbReference type="EMBL" id="JXJN01010567">
    <property type="status" value="NOT_ANNOTATED_CDS"/>
    <property type="molecule type" value="Genomic_DNA"/>
</dbReference>
<name>A0A1B0B9T4_9MUSC</name>
<accession>A0A1B0B9T4</accession>
<protein>
    <submittedName>
        <fullName evidence="1">Uncharacterized protein</fullName>
    </submittedName>
</protein>
<organism evidence="1 2">
    <name type="scientific">Glossina palpalis gambiensis</name>
    <dbReference type="NCBI Taxonomy" id="67801"/>
    <lineage>
        <taxon>Eukaryota</taxon>
        <taxon>Metazoa</taxon>
        <taxon>Ecdysozoa</taxon>
        <taxon>Arthropoda</taxon>
        <taxon>Hexapoda</taxon>
        <taxon>Insecta</taxon>
        <taxon>Pterygota</taxon>
        <taxon>Neoptera</taxon>
        <taxon>Endopterygota</taxon>
        <taxon>Diptera</taxon>
        <taxon>Brachycera</taxon>
        <taxon>Muscomorpha</taxon>
        <taxon>Hippoboscoidea</taxon>
        <taxon>Glossinidae</taxon>
        <taxon>Glossina</taxon>
    </lineage>
</organism>
<proteinExistence type="predicted"/>
<reference evidence="1" key="2">
    <citation type="submission" date="2020-05" db="UniProtKB">
        <authorList>
            <consortium name="EnsemblMetazoa"/>
        </authorList>
    </citation>
    <scope>IDENTIFICATION</scope>
    <source>
        <strain evidence="1">IAEA</strain>
    </source>
</reference>
<keyword evidence="2" id="KW-1185">Reference proteome</keyword>